<feature type="region of interest" description="Disordered" evidence="7">
    <location>
        <begin position="956"/>
        <end position="982"/>
    </location>
</feature>
<feature type="compositionally biased region" description="Basic and acidic residues" evidence="7">
    <location>
        <begin position="621"/>
        <end position="632"/>
    </location>
</feature>
<dbReference type="Gene3D" id="1.10.472.20">
    <property type="entry name" value="Nitrile hydratase, beta subunit"/>
    <property type="match status" value="1"/>
</dbReference>
<keyword evidence="8" id="KW-0732">Signal</keyword>
<evidence type="ECO:0000256" key="1">
    <source>
        <dbReference type="ARBA" id="ARBA00004474"/>
    </source>
</evidence>
<feature type="region of interest" description="Disordered" evidence="7">
    <location>
        <begin position="613"/>
        <end position="632"/>
    </location>
</feature>
<dbReference type="GO" id="GO:0018822">
    <property type="term" value="F:nitrile hydratase activity"/>
    <property type="evidence" value="ECO:0007669"/>
    <property type="project" value="UniProtKB-EC"/>
</dbReference>
<dbReference type="InterPro" id="IPR049054">
    <property type="entry name" value="CN_hydtase_beta-like_N"/>
</dbReference>
<dbReference type="Pfam" id="PF04755">
    <property type="entry name" value="PAP_fibrillin"/>
    <property type="match status" value="1"/>
</dbReference>
<dbReference type="Pfam" id="PF02211">
    <property type="entry name" value="NHase_beta_C"/>
    <property type="match status" value="1"/>
</dbReference>
<evidence type="ECO:0000256" key="2">
    <source>
        <dbReference type="ARBA" id="ARBA00013079"/>
    </source>
</evidence>
<dbReference type="Proteomes" id="UP000654075">
    <property type="component" value="Unassembled WGS sequence"/>
</dbReference>
<proteinExistence type="predicted"/>
<feature type="compositionally biased region" description="Basic residues" evidence="7">
    <location>
        <begin position="1292"/>
        <end position="1311"/>
    </location>
</feature>
<gene>
    <name evidence="13" type="ORF">PGLA1383_LOCUS29580</name>
</gene>
<evidence type="ECO:0000259" key="10">
    <source>
        <dbReference type="Pfam" id="PF02979"/>
    </source>
</evidence>
<name>A0A813FH33_POLGL</name>
<dbReference type="InterPro" id="IPR006843">
    <property type="entry name" value="PAP/fibrillin_dom"/>
</dbReference>
<dbReference type="OrthoDB" id="423342at2759"/>
<evidence type="ECO:0000256" key="7">
    <source>
        <dbReference type="SAM" id="MobiDB-lite"/>
    </source>
</evidence>
<accession>A0A813FH33</accession>
<comment type="catalytic activity">
    <reaction evidence="6">
        <text>an aliphatic primary amide = an aliphatic nitrile + H2O</text>
        <dbReference type="Rhea" id="RHEA:12673"/>
        <dbReference type="ChEBI" id="CHEBI:15377"/>
        <dbReference type="ChEBI" id="CHEBI:65285"/>
        <dbReference type="ChEBI" id="CHEBI:80291"/>
        <dbReference type="EC" id="4.2.1.84"/>
    </reaction>
</comment>
<dbReference type="InterPro" id="IPR004232">
    <property type="entry name" value="CN_Hdrtase_a/SCN_Hdrlase_g"/>
</dbReference>
<evidence type="ECO:0000259" key="12">
    <source>
        <dbReference type="Pfam" id="PF21006"/>
    </source>
</evidence>
<evidence type="ECO:0000259" key="11">
    <source>
        <dbReference type="Pfam" id="PF04755"/>
    </source>
</evidence>
<feature type="region of interest" description="Disordered" evidence="7">
    <location>
        <begin position="298"/>
        <end position="328"/>
    </location>
</feature>
<dbReference type="EC" id="4.2.1.84" evidence="2"/>
<dbReference type="SUPFAM" id="SSF50090">
    <property type="entry name" value="Electron transport accessory proteins"/>
    <property type="match status" value="1"/>
</dbReference>
<keyword evidence="14" id="KW-1185">Reference proteome</keyword>
<feature type="region of interest" description="Disordered" evidence="7">
    <location>
        <begin position="1410"/>
        <end position="1429"/>
    </location>
</feature>
<evidence type="ECO:0000256" key="3">
    <source>
        <dbReference type="ARBA" id="ARBA00022640"/>
    </source>
</evidence>
<dbReference type="SUPFAM" id="SSF56209">
    <property type="entry name" value="Nitrile hydratase alpha chain"/>
    <property type="match status" value="1"/>
</dbReference>
<feature type="domain" description="Nitrile hydratase alpha/Thiocyanate hydrolase gamma" evidence="10">
    <location>
        <begin position="421"/>
        <end position="557"/>
    </location>
</feature>
<comment type="subcellular location">
    <subcellularLocation>
        <location evidence="1">Plastid</location>
    </subcellularLocation>
</comment>
<keyword evidence="5" id="KW-0456">Lyase</keyword>
<feature type="region of interest" description="Disordered" evidence="7">
    <location>
        <begin position="1282"/>
        <end position="1335"/>
    </location>
</feature>
<evidence type="ECO:0000256" key="4">
    <source>
        <dbReference type="ARBA" id="ARBA00022723"/>
    </source>
</evidence>
<sequence>MGTLAPAGTLLAAALAVACRPGSSAKTRRSMLPMRRAAATKSPSRLLAPPLFRQVLPKACQPGSCHRGNATSMWSNMPIDDGLGQWPVGVRKGAASPGYTGVNDVGGVESLLAGQPLDLADKSYSLWERQTHALVVLLIGTGNLGVDELRRCLEELHPVHYASWGYYEKWAAAAAKAVLERGVVSAEELDRALGGGEADAQSEPRFAEGDVVRVRQEELASRWRKPHLRTPGYIFGLKGVVERYCGTFQDPEFLAFRGRGKELPLYRIRFCQKAVWPDYDGSDNDTVDVEVYQSWLESTTTPPRQNTQQCEIACDSPKENSSRIPKRRTLRITARTLMQDMHDFGLSPGLEHRSVDGSRDASQLCDGQDSDSEAGQGSHGYGHSHSHSHGEGEAHEHLPRGEVEQTAVDREGQEAPGQRVAEALVRVLIDKGVITSEGLRKTIEAVDSVGSQAEGPRLVARAWLDPEFKQLLLADATAAAAKLGIKATNSTASTVLTVVESTDQVHNLVVCTLCSCYPLSILGLSPPWYKSREYRARAVREPRRLLREAFDLELPEEAGELEWPCAQRSHHSDSFPAAIRAVQVTIQVHDSTADLRYLVRALDLNFGPKAGLKKSFRPSQSHRDEGHHDRSLDLSLSSRTKLLQQTYKLKYYPDEQADRIEAALQWSRQQDPKAYVSDADIDDVVAELQKSLEAQSEGWVENFQQVRERYVLGQAQDRLLGEELAEQRKRGASCKAELQKFRQQGHYPAAFEEESQALQAAAAFIAKRIAERGRLLVRLRHAARAEQRARLMSVPAMDSFFPDACRTSPLAPSLRGSTFSLPPAGAAGFTSPLLGGVAAAHPATVASLGSGSGAGVKNGYSTWAEAAFRWSFSSEFPLPTSHLFVSASSSSCSSTSTKHSTVSSASSQTSSSTSWAGSINARCAAAAAVAAASAASASGGAARAFVAAGPPGKLPSWSSKESLGRGQLPWRRSGAVQPSDRSGGGPAFAMLAMAVGAALGGSVRTKTAQALAGAGPRTNRRTSATSRAAAEFPSPFFFLEELKRKSLKEELLAALKDSNRGVETTVEQRAVIEKLIDELSAVNPTAVAGSRLTGRWQLLWTTEKETLALTGGGFLGRPVSDVFQRIDAEAGTLSNNIEFEDGAFEVDSTCEPSDGIRVDFQFTSARLRFSGFTLPLPPVGKGWLRTWPAKSYWLRAVSLGFQHKYFQYLEHGYRNPSEICLVFSAAFLANWPAASPLPYLLPRFDCVYLDDELRIVRDSRDDILQPFYASLVSGLAKLQSTLDRRDKDKRSRERRSRDRKSRSRSRKRKDKERKDKEDRDEFARQEEQREMEETAKRIEMEVQRRLQERTASKDFESSLQEKLEEEVERHFSLVVVEFEMKKKKLVEDFKQVRETEERSKHELEEIIRTNQQRAQEQQQKVATASASQADALLRERGALQKLEEQRRKKALNKKPLVT</sequence>
<evidence type="ECO:0000259" key="9">
    <source>
        <dbReference type="Pfam" id="PF02211"/>
    </source>
</evidence>
<dbReference type="Gene3D" id="3.90.330.10">
    <property type="entry name" value="Nitrile hydratase alpha /Thiocyanate hydrolase gamma"/>
    <property type="match status" value="1"/>
</dbReference>
<dbReference type="InterPro" id="IPR042262">
    <property type="entry name" value="CN_hydtase_beta_C"/>
</dbReference>
<feature type="region of interest" description="Disordered" evidence="7">
    <location>
        <begin position="343"/>
        <end position="399"/>
    </location>
</feature>
<dbReference type="InterPro" id="IPR008990">
    <property type="entry name" value="Elect_transpt_acc-like_dom_sf"/>
</dbReference>
<evidence type="ECO:0000256" key="8">
    <source>
        <dbReference type="SAM" id="SignalP"/>
    </source>
</evidence>
<keyword evidence="3" id="KW-0934">Plastid</keyword>
<feature type="compositionally biased region" description="Polar residues" evidence="7">
    <location>
        <begin position="298"/>
        <end position="310"/>
    </location>
</feature>
<evidence type="ECO:0000313" key="14">
    <source>
        <dbReference type="Proteomes" id="UP000654075"/>
    </source>
</evidence>
<feature type="compositionally biased region" description="Basic and acidic residues" evidence="7">
    <location>
        <begin position="388"/>
        <end position="399"/>
    </location>
</feature>
<dbReference type="InterPro" id="IPR024690">
    <property type="entry name" value="CN_hydtase_beta_dom_C"/>
</dbReference>
<evidence type="ECO:0000313" key="13">
    <source>
        <dbReference type="EMBL" id="CAE8611779.1"/>
    </source>
</evidence>
<protein>
    <recommendedName>
        <fullName evidence="2">nitrile hydratase</fullName>
        <ecNumber evidence="2">4.2.1.84</ecNumber>
    </recommendedName>
</protein>
<feature type="compositionally biased region" description="Basic and acidic residues" evidence="7">
    <location>
        <begin position="350"/>
        <end position="359"/>
    </location>
</feature>
<feature type="signal peptide" evidence="8">
    <location>
        <begin position="1"/>
        <end position="25"/>
    </location>
</feature>
<evidence type="ECO:0000256" key="5">
    <source>
        <dbReference type="ARBA" id="ARBA00023239"/>
    </source>
</evidence>
<dbReference type="EMBL" id="CAJNNV010025047">
    <property type="protein sequence ID" value="CAE8611779.1"/>
    <property type="molecule type" value="Genomic_DNA"/>
</dbReference>
<dbReference type="Gene3D" id="2.30.30.50">
    <property type="match status" value="1"/>
</dbReference>
<dbReference type="GO" id="GO:0009536">
    <property type="term" value="C:plastid"/>
    <property type="evidence" value="ECO:0007669"/>
    <property type="project" value="UniProtKB-SubCell"/>
</dbReference>
<comment type="caution">
    <text evidence="13">The sequence shown here is derived from an EMBL/GenBank/DDBJ whole genome shotgun (WGS) entry which is preliminary data.</text>
</comment>
<dbReference type="PANTHER" id="PTHR31906">
    <property type="entry name" value="PLASTID-LIPID-ASSOCIATED PROTEIN 4, CHLOROPLASTIC-RELATED"/>
    <property type="match status" value="1"/>
</dbReference>
<keyword evidence="4" id="KW-0479">Metal-binding</keyword>
<feature type="chain" id="PRO_5032857830" description="nitrile hydratase" evidence="8">
    <location>
        <begin position="26"/>
        <end position="1458"/>
    </location>
</feature>
<feature type="domain" description="Nitrile hydratase beta subunit-like N-terminal" evidence="12">
    <location>
        <begin position="101"/>
        <end position="193"/>
    </location>
</feature>
<dbReference type="Pfam" id="PF02979">
    <property type="entry name" value="NHase_alpha"/>
    <property type="match status" value="1"/>
</dbReference>
<dbReference type="GO" id="GO:0046914">
    <property type="term" value="F:transition metal ion binding"/>
    <property type="evidence" value="ECO:0007669"/>
    <property type="project" value="InterPro"/>
</dbReference>
<feature type="compositionally biased region" description="Basic and acidic residues" evidence="7">
    <location>
        <begin position="1282"/>
        <end position="1291"/>
    </location>
</feature>
<reference evidence="13" key="1">
    <citation type="submission" date="2021-02" db="EMBL/GenBank/DDBJ databases">
        <authorList>
            <person name="Dougan E. K."/>
            <person name="Rhodes N."/>
            <person name="Thang M."/>
            <person name="Chan C."/>
        </authorList>
    </citation>
    <scope>NUCLEOTIDE SEQUENCE</scope>
</reference>
<feature type="compositionally biased region" description="Basic and acidic residues" evidence="7">
    <location>
        <begin position="1312"/>
        <end position="1335"/>
    </location>
</feature>
<dbReference type="InterPro" id="IPR036648">
    <property type="entry name" value="CN_Hdrase_a/SCN_Hdrase_g_sf"/>
</dbReference>
<evidence type="ECO:0000256" key="6">
    <source>
        <dbReference type="ARBA" id="ARBA00044877"/>
    </source>
</evidence>
<organism evidence="13 14">
    <name type="scientific">Polarella glacialis</name>
    <name type="common">Dinoflagellate</name>
    <dbReference type="NCBI Taxonomy" id="89957"/>
    <lineage>
        <taxon>Eukaryota</taxon>
        <taxon>Sar</taxon>
        <taxon>Alveolata</taxon>
        <taxon>Dinophyceae</taxon>
        <taxon>Suessiales</taxon>
        <taxon>Suessiaceae</taxon>
        <taxon>Polarella</taxon>
    </lineage>
</organism>
<feature type="domain" description="Nitrile hydratase beta subunit" evidence="9">
    <location>
        <begin position="199"/>
        <end position="297"/>
    </location>
</feature>
<dbReference type="Pfam" id="PF21006">
    <property type="entry name" value="NHase_beta_N"/>
    <property type="match status" value="1"/>
</dbReference>
<feature type="domain" description="Plastid lipid-associated protein/fibrillin conserved" evidence="11">
    <location>
        <begin position="1046"/>
        <end position="1263"/>
    </location>
</feature>
<dbReference type="InterPro" id="IPR039633">
    <property type="entry name" value="PAP"/>
</dbReference>